<dbReference type="RefSeq" id="WP_129121611.1">
    <property type="nucleotide sequence ID" value="NZ_PEIB01000005.1"/>
</dbReference>
<evidence type="ECO:0000313" key="2">
    <source>
        <dbReference type="Proteomes" id="UP000290287"/>
    </source>
</evidence>
<sequence>MSELSKQQKATLVEQAFAQGSAEYIAARRAMVAGFVERNYSFKGAFDINRKAFGADMLKTPANILWTPPYFLLSGLGKLSQKVSKGKLGKGLSKLPSGFKTDVEREISWRIHNQLLELPYVDGELSCERNALFENILNQDCLQDVFSESFEIIAELVNDEAGKQALEDKLCQYVDSRKAASELSSVLLSVAAGYAANKSVSLGR</sequence>
<accession>A0A4Q0YT90</accession>
<dbReference type="EMBL" id="PEIB01000005">
    <property type="protein sequence ID" value="RXJ73935.1"/>
    <property type="molecule type" value="Genomic_DNA"/>
</dbReference>
<organism evidence="1 2">
    <name type="scientific">Veronia nyctiphanis</name>
    <dbReference type="NCBI Taxonomy" id="1278244"/>
    <lineage>
        <taxon>Bacteria</taxon>
        <taxon>Pseudomonadati</taxon>
        <taxon>Pseudomonadota</taxon>
        <taxon>Gammaproteobacteria</taxon>
        <taxon>Vibrionales</taxon>
        <taxon>Vibrionaceae</taxon>
        <taxon>Veronia</taxon>
    </lineage>
</organism>
<evidence type="ECO:0000313" key="1">
    <source>
        <dbReference type="EMBL" id="RXJ73935.1"/>
    </source>
</evidence>
<dbReference type="Pfam" id="PF20340">
    <property type="entry name" value="DUF6635"/>
    <property type="match status" value="1"/>
</dbReference>
<keyword evidence="2" id="KW-1185">Reference proteome</keyword>
<proteinExistence type="predicted"/>
<gene>
    <name evidence="1" type="ORF">CS022_06540</name>
</gene>
<comment type="caution">
    <text evidence="1">The sequence shown here is derived from an EMBL/GenBank/DDBJ whole genome shotgun (WGS) entry which is preliminary data.</text>
</comment>
<protein>
    <submittedName>
        <fullName evidence="1">Uncharacterized protein</fullName>
    </submittedName>
</protein>
<reference evidence="1 2" key="1">
    <citation type="submission" date="2017-10" db="EMBL/GenBank/DDBJ databases">
        <title>Nyctiphanis sp. nov., isolated from the stomach of the euphausiid Nyctiphanes simplex (Hansen, 1911) in the Gulf of California.</title>
        <authorList>
            <person name="Gomez-Gil B."/>
            <person name="Aguilar-Mendez M."/>
            <person name="Lopez-Cortes A."/>
            <person name="Gomez-Gutierrez J."/>
            <person name="Roque A."/>
            <person name="Lang E."/>
            <person name="Gonzalez-Castillo A."/>
        </authorList>
    </citation>
    <scope>NUCLEOTIDE SEQUENCE [LARGE SCALE GENOMIC DNA]</scope>
    <source>
        <strain evidence="1 2">CAIM 600</strain>
    </source>
</reference>
<dbReference type="Proteomes" id="UP000290287">
    <property type="component" value="Unassembled WGS sequence"/>
</dbReference>
<dbReference type="AlphaFoldDB" id="A0A4Q0YT90"/>
<dbReference type="OrthoDB" id="9342581at2"/>
<dbReference type="InterPro" id="IPR046575">
    <property type="entry name" value="DUF6635"/>
</dbReference>
<name>A0A4Q0YT90_9GAMM</name>